<dbReference type="RefSeq" id="XP_042638195.1">
    <property type="nucleotide sequence ID" value="XM_042782261.1"/>
</dbReference>
<protein>
    <submittedName>
        <fullName evidence="2">Endoplasmic reticulum membrane-associated RNA degradation protein</fullName>
    </submittedName>
</protein>
<organism evidence="1 2">
    <name type="scientific">Orycteropus afer afer</name>
    <dbReference type="NCBI Taxonomy" id="1230840"/>
    <lineage>
        <taxon>Eukaryota</taxon>
        <taxon>Metazoa</taxon>
        <taxon>Chordata</taxon>
        <taxon>Craniata</taxon>
        <taxon>Vertebrata</taxon>
        <taxon>Euteleostomi</taxon>
        <taxon>Mammalia</taxon>
        <taxon>Eutheria</taxon>
        <taxon>Afrotheria</taxon>
        <taxon>Tubulidentata</taxon>
        <taxon>Orycteropodidae</taxon>
        <taxon>Orycteropus</taxon>
    </lineage>
</organism>
<accession>A0AC54ZDU8</accession>
<name>A0AC54ZDU8_ORYAF</name>
<reference evidence="2" key="1">
    <citation type="submission" date="2025-08" db="UniProtKB">
        <authorList>
            <consortium name="RefSeq"/>
        </authorList>
    </citation>
    <scope>IDENTIFICATION</scope>
</reference>
<keyword evidence="1" id="KW-1185">Reference proteome</keyword>
<gene>
    <name evidence="2" type="primary">ERMARD</name>
</gene>
<proteinExistence type="predicted"/>
<dbReference type="Proteomes" id="UP000694850">
    <property type="component" value="Unplaced"/>
</dbReference>
<evidence type="ECO:0000313" key="1">
    <source>
        <dbReference type="Proteomes" id="UP000694850"/>
    </source>
</evidence>
<sequence>MCLVFQVLIGDSIGTCLSPAVYDMICKLGFEVTENCAISSIVAEDGTICWKTITECLSYTEAGQDLDYRGSVRWLGPLCEAVHLHISALTRVQFESRYASWFQWTNVPELFPETFDALHSGQPTAICLSLLKLTSGLERALGNVFLLIGQECPFLLRDLLASEELAQVFGQPVVSRSLKIRATENSGNYLDMLARELSNGELNRLPLLLGEPAMEFLWDILNHQEGPRIRDRLSHGEVNLAEFPRDTASQLLTFCAVLLLRFMDRDLGSVFKEKAAVKSLISIAEGYSSRFHPASQLKKQVLMCEASIDRWPVLPWPEERIPEASSGLCSTSIPTLYCPRIVLEVLSVLRKVSAQCHQVSEQVIASAEMRHQQWLKRTLRSRQRQNHLLMLRSMKLLSPVLRLILFLITLELVNIHVVQGKSAHDYRQYIKFLKSVLQYTENLVTYTSREKNRWGEAVSLTHQALLKICTFSEKKQLLRHLAEKSTNK</sequence>
<evidence type="ECO:0000313" key="2">
    <source>
        <dbReference type="RefSeq" id="XP_042638195.1"/>
    </source>
</evidence>